<dbReference type="AlphaFoldDB" id="A0A8H5U1P1"/>
<dbReference type="OrthoDB" id="5093197at2759"/>
<gene>
    <name evidence="2" type="ORF">FHETE_102</name>
</gene>
<keyword evidence="1" id="KW-0175">Coiled coil</keyword>
<feature type="coiled-coil region" evidence="1">
    <location>
        <begin position="48"/>
        <end position="75"/>
    </location>
</feature>
<reference evidence="2 3" key="1">
    <citation type="submission" date="2020-05" db="EMBL/GenBank/DDBJ databases">
        <title>Identification and distribution of gene clusters putatively required for synthesis of sphingolipid metabolism inhibitors in phylogenetically diverse species of the filamentous fungus Fusarium.</title>
        <authorList>
            <person name="Kim H.-S."/>
            <person name="Busman M."/>
            <person name="Brown D.W."/>
            <person name="Divon H."/>
            <person name="Uhlig S."/>
            <person name="Proctor R.H."/>
        </authorList>
    </citation>
    <scope>NUCLEOTIDE SEQUENCE [LARGE SCALE GENOMIC DNA]</scope>
    <source>
        <strain evidence="2 3">NRRL 20693</strain>
    </source>
</reference>
<evidence type="ECO:0000313" key="3">
    <source>
        <dbReference type="Proteomes" id="UP000567885"/>
    </source>
</evidence>
<evidence type="ECO:0000256" key="1">
    <source>
        <dbReference type="SAM" id="Coils"/>
    </source>
</evidence>
<dbReference type="Proteomes" id="UP000567885">
    <property type="component" value="Unassembled WGS sequence"/>
</dbReference>
<sequence>MSRDRSIVHTELVLERDPDDPPAAPLDLLSTVSSLFLQRREKLRKLRQDELACRAAQLEAKYASYRAEKRFQDRQQQEQDAEEERLRNIDLLPPLRIKDTTPTTVEAEVLIDNEISRVEKGLGLKRLQEETEEQYDQRMRLLEQRVWNIQAIEVERRNDSPPQYVEGFPTNLVNVHVHVRPVIPVLQLEMYACFQSVTATGVWSSEQKEKMTTMCHRGFLQKVSDVQG</sequence>
<name>A0A8H5U1P1_FUSHE</name>
<comment type="caution">
    <text evidence="2">The sequence shown here is derived from an EMBL/GenBank/DDBJ whole genome shotgun (WGS) entry which is preliminary data.</text>
</comment>
<keyword evidence="3" id="KW-1185">Reference proteome</keyword>
<protein>
    <submittedName>
        <fullName evidence="2">Uncharacterized protein</fullName>
    </submittedName>
</protein>
<organism evidence="2 3">
    <name type="scientific">Fusarium heterosporum</name>
    <dbReference type="NCBI Taxonomy" id="42747"/>
    <lineage>
        <taxon>Eukaryota</taxon>
        <taxon>Fungi</taxon>
        <taxon>Dikarya</taxon>
        <taxon>Ascomycota</taxon>
        <taxon>Pezizomycotina</taxon>
        <taxon>Sordariomycetes</taxon>
        <taxon>Hypocreomycetidae</taxon>
        <taxon>Hypocreales</taxon>
        <taxon>Nectriaceae</taxon>
        <taxon>Fusarium</taxon>
        <taxon>Fusarium heterosporum species complex</taxon>
    </lineage>
</organism>
<proteinExistence type="predicted"/>
<dbReference type="EMBL" id="JAAGWQ010000002">
    <property type="protein sequence ID" value="KAF5681071.1"/>
    <property type="molecule type" value="Genomic_DNA"/>
</dbReference>
<accession>A0A8H5U1P1</accession>
<evidence type="ECO:0000313" key="2">
    <source>
        <dbReference type="EMBL" id="KAF5681071.1"/>
    </source>
</evidence>